<feature type="domain" description="MacB-like periplasmic core" evidence="8">
    <location>
        <begin position="436"/>
        <end position="645"/>
    </location>
</feature>
<name>A0ABW6A8M6_9BACT</name>
<dbReference type="InterPro" id="IPR050250">
    <property type="entry name" value="Macrolide_Exporter_MacB"/>
</dbReference>
<dbReference type="Pfam" id="PF12704">
    <property type="entry name" value="MacB_PCD"/>
    <property type="match status" value="2"/>
</dbReference>
<proteinExistence type="predicted"/>
<comment type="subcellular location">
    <subcellularLocation>
        <location evidence="1">Cell membrane</location>
        <topology evidence="1">Multi-pass membrane protein</topology>
    </subcellularLocation>
</comment>
<feature type="domain" description="ABC3 transporter permease C-terminal" evidence="7">
    <location>
        <begin position="290"/>
        <end position="406"/>
    </location>
</feature>
<dbReference type="InterPro" id="IPR003838">
    <property type="entry name" value="ABC3_permease_C"/>
</dbReference>
<sequence>MWKNYIKIALRHLRRHKLLSAVTLLCLVAGITFSMLIGVYVFQQYQVNKQLSNVEQQYLVKSDWKVKEMGLEITTVAPLVKAAKEEYPQLVKNYYRFNPVTNVVSAGDKHFQENIAIGDTTLVNMYGFDLLHGNKQQAFINNNSAVVTQTLALKLFGKTDVLGETIAISNTTSQKQNYIVSAVLKDMPFNSINNLVDDKGYAVFVPFEGNGFFQSQDYVSDWNNIYIIGLMELQPGKTGADLQQPMQQLLAKYTAPSIKDNLTVQLAPLSSYHLTANNGAVAKMLQALGIIAGFILLMAMINFININIGTSSYRLKEIGLRKVFGSQRKQLCLQFVAESVIISFLAAIISVACYQLLLPLFDKVLNTSLTPVWQFSPVMIIGLILLVLVTGIIAGFYPALVLSAKNLTHAVKGKMDATKGGILFRKSLLVTQFSLAIIVFICAIVVAQQISYVFKRDIGYNKEHLMVISAFPKQWTPEGVKKMETIRQGLTQLPMVKEATVSFEVPDRVPPNVIGLIPEGGNVQTPVLTASSSVDEHFAATYQLQVKEGSFFDQTGSKSQEIVINEAAQKALGFDDAIGKRVTIAGWGDAVFTIAGVIKNYNYSTLQQGIGPMAFLHTKDNTSYRYLTVKLQAADMATAIAAVQKQWLALSPNTPFEYTFMDQRFKNIYQSELQLQKASAIATALNLVIVLLGVFGVLSFTLARRLKEISLRKIVGANTRNIIFLFVKEYAWLIVIANIIAWPVAYWASSKWLQQYAYRIEQNIFPYLLVGIGVTLLAVVLITLQCFKIANANPVKSLRTE</sequence>
<dbReference type="PANTHER" id="PTHR30572">
    <property type="entry name" value="MEMBRANE COMPONENT OF TRANSPORTER-RELATED"/>
    <property type="match status" value="1"/>
</dbReference>
<feature type="transmembrane region" description="Helical" evidence="6">
    <location>
        <begin position="423"/>
        <end position="447"/>
    </location>
</feature>
<feature type="transmembrane region" description="Helical" evidence="6">
    <location>
        <begin position="331"/>
        <end position="357"/>
    </location>
</feature>
<feature type="domain" description="MacB-like periplasmic core" evidence="8">
    <location>
        <begin position="20"/>
        <end position="243"/>
    </location>
</feature>
<dbReference type="PANTHER" id="PTHR30572:SF18">
    <property type="entry name" value="ABC-TYPE MACROLIDE FAMILY EXPORT SYSTEM PERMEASE COMPONENT 2"/>
    <property type="match status" value="1"/>
</dbReference>
<evidence type="ECO:0000256" key="1">
    <source>
        <dbReference type="ARBA" id="ARBA00004651"/>
    </source>
</evidence>
<protein>
    <submittedName>
        <fullName evidence="9">FtsX-like permease family protein</fullName>
    </submittedName>
</protein>
<feature type="transmembrane region" description="Helical" evidence="6">
    <location>
        <begin position="680"/>
        <end position="702"/>
    </location>
</feature>
<feature type="domain" description="ABC3 transporter permease C-terminal" evidence="7">
    <location>
        <begin position="682"/>
        <end position="794"/>
    </location>
</feature>
<accession>A0ABW6A8M6</accession>
<evidence type="ECO:0000256" key="6">
    <source>
        <dbReference type="SAM" id="Phobius"/>
    </source>
</evidence>
<keyword evidence="3 6" id="KW-0812">Transmembrane</keyword>
<evidence type="ECO:0000259" key="7">
    <source>
        <dbReference type="Pfam" id="PF02687"/>
    </source>
</evidence>
<feature type="transmembrane region" description="Helical" evidence="6">
    <location>
        <begin position="287"/>
        <end position="310"/>
    </location>
</feature>
<dbReference type="Proteomes" id="UP001597511">
    <property type="component" value="Unassembled WGS sequence"/>
</dbReference>
<evidence type="ECO:0000256" key="2">
    <source>
        <dbReference type="ARBA" id="ARBA00022475"/>
    </source>
</evidence>
<dbReference type="RefSeq" id="WP_386097890.1">
    <property type="nucleotide sequence ID" value="NZ_JBHUOZ010000003.1"/>
</dbReference>
<gene>
    <name evidence="9" type="ORF">ACFS6H_10035</name>
</gene>
<evidence type="ECO:0000313" key="9">
    <source>
        <dbReference type="EMBL" id="MFD2920048.1"/>
    </source>
</evidence>
<evidence type="ECO:0000313" key="10">
    <source>
        <dbReference type="Proteomes" id="UP001597511"/>
    </source>
</evidence>
<dbReference type="EMBL" id="JBHUOZ010000003">
    <property type="protein sequence ID" value="MFD2920048.1"/>
    <property type="molecule type" value="Genomic_DNA"/>
</dbReference>
<feature type="transmembrane region" description="Helical" evidence="6">
    <location>
        <begin position="21"/>
        <end position="42"/>
    </location>
</feature>
<organism evidence="9 10">
    <name type="scientific">Terrimonas rubra</name>
    <dbReference type="NCBI Taxonomy" id="1035890"/>
    <lineage>
        <taxon>Bacteria</taxon>
        <taxon>Pseudomonadati</taxon>
        <taxon>Bacteroidota</taxon>
        <taxon>Chitinophagia</taxon>
        <taxon>Chitinophagales</taxon>
        <taxon>Chitinophagaceae</taxon>
        <taxon>Terrimonas</taxon>
    </lineage>
</organism>
<evidence type="ECO:0000256" key="4">
    <source>
        <dbReference type="ARBA" id="ARBA00022989"/>
    </source>
</evidence>
<reference evidence="10" key="1">
    <citation type="journal article" date="2019" name="Int. J. Syst. Evol. Microbiol.">
        <title>The Global Catalogue of Microorganisms (GCM) 10K type strain sequencing project: providing services to taxonomists for standard genome sequencing and annotation.</title>
        <authorList>
            <consortium name="The Broad Institute Genomics Platform"/>
            <consortium name="The Broad Institute Genome Sequencing Center for Infectious Disease"/>
            <person name="Wu L."/>
            <person name="Ma J."/>
        </authorList>
    </citation>
    <scope>NUCLEOTIDE SEQUENCE [LARGE SCALE GENOMIC DNA]</scope>
    <source>
        <strain evidence="10">KCTC 23299</strain>
    </source>
</reference>
<feature type="transmembrane region" description="Helical" evidence="6">
    <location>
        <begin position="764"/>
        <end position="787"/>
    </location>
</feature>
<comment type="caution">
    <text evidence="9">The sequence shown here is derived from an EMBL/GenBank/DDBJ whole genome shotgun (WGS) entry which is preliminary data.</text>
</comment>
<feature type="transmembrane region" description="Helical" evidence="6">
    <location>
        <begin position="377"/>
        <end position="402"/>
    </location>
</feature>
<keyword evidence="10" id="KW-1185">Reference proteome</keyword>
<keyword evidence="2" id="KW-1003">Cell membrane</keyword>
<evidence type="ECO:0000256" key="3">
    <source>
        <dbReference type="ARBA" id="ARBA00022692"/>
    </source>
</evidence>
<keyword evidence="5 6" id="KW-0472">Membrane</keyword>
<evidence type="ECO:0000256" key="5">
    <source>
        <dbReference type="ARBA" id="ARBA00023136"/>
    </source>
</evidence>
<feature type="transmembrane region" description="Helical" evidence="6">
    <location>
        <begin position="722"/>
        <end position="744"/>
    </location>
</feature>
<keyword evidence="4 6" id="KW-1133">Transmembrane helix</keyword>
<evidence type="ECO:0000259" key="8">
    <source>
        <dbReference type="Pfam" id="PF12704"/>
    </source>
</evidence>
<dbReference type="Pfam" id="PF02687">
    <property type="entry name" value="FtsX"/>
    <property type="match status" value="2"/>
</dbReference>
<dbReference type="InterPro" id="IPR025857">
    <property type="entry name" value="MacB_PCD"/>
</dbReference>